<protein>
    <submittedName>
        <fullName evidence="2">Uncharacterized protein</fullName>
    </submittedName>
</protein>
<feature type="signal peptide" evidence="1">
    <location>
        <begin position="1"/>
        <end position="20"/>
    </location>
</feature>
<dbReference type="Proteomes" id="UP000195305">
    <property type="component" value="Unassembled WGS sequence"/>
</dbReference>
<evidence type="ECO:0000256" key="1">
    <source>
        <dbReference type="SAM" id="SignalP"/>
    </source>
</evidence>
<dbReference type="EMBL" id="NFLJ01000048">
    <property type="protein sequence ID" value="OUQ31953.1"/>
    <property type="molecule type" value="Genomic_DNA"/>
</dbReference>
<evidence type="ECO:0000313" key="2">
    <source>
        <dbReference type="EMBL" id="OUQ31953.1"/>
    </source>
</evidence>
<reference evidence="2 3" key="1">
    <citation type="journal article" date="2018" name="BMC Genomics">
        <title>Whole genome sequencing and function prediction of 133 gut anaerobes isolated from chicken caecum in pure cultures.</title>
        <authorList>
            <person name="Medvecky M."/>
            <person name="Cejkova D."/>
            <person name="Polansky O."/>
            <person name="Karasova D."/>
            <person name="Kubasova T."/>
            <person name="Cizek A."/>
            <person name="Rychlik I."/>
        </authorList>
    </citation>
    <scope>NUCLEOTIDE SEQUENCE [LARGE SCALE GENOMIC DNA]</scope>
    <source>
        <strain evidence="2 3">An13</strain>
    </source>
</reference>
<organism evidence="2 3">
    <name type="scientific">Massilimicrobiota timonensis</name>
    <dbReference type="NCBI Taxonomy" id="1776392"/>
    <lineage>
        <taxon>Bacteria</taxon>
        <taxon>Bacillati</taxon>
        <taxon>Bacillota</taxon>
        <taxon>Erysipelotrichia</taxon>
        <taxon>Erysipelotrichales</taxon>
        <taxon>Erysipelotrichaceae</taxon>
        <taxon>Massilimicrobiota</taxon>
    </lineage>
</organism>
<sequence>MKRKILMILMSFVLVGCGKADVPSFDDANTTDVNGYHTYYNMDKLCAQLERVDKKYDMTDPQDMMNQVDYVFVGTMDQYDKSQIYDNGKIKQSMKITIKKMIKGQLDQQVTIWRDGGSVSASTYANYPKETLLDKGSLEQLPDQIRSTAYVEVVPEAYFRAQQQKDYLFFVKEKENLEVYNDAYGMLEMIDEEHAKNVYTDAKCNISQLKS</sequence>
<accession>A0A1Y4ST28</accession>
<dbReference type="AlphaFoldDB" id="A0A1Y4ST28"/>
<evidence type="ECO:0000313" key="3">
    <source>
        <dbReference type="Proteomes" id="UP000195305"/>
    </source>
</evidence>
<comment type="caution">
    <text evidence="2">The sequence shown here is derived from an EMBL/GenBank/DDBJ whole genome shotgun (WGS) entry which is preliminary data.</text>
</comment>
<name>A0A1Y4ST28_9FIRM</name>
<dbReference type="OrthoDB" id="9863398at2"/>
<gene>
    <name evidence="2" type="ORF">B5E75_12840</name>
</gene>
<keyword evidence="3" id="KW-1185">Reference proteome</keyword>
<feature type="chain" id="PRO_5012147403" evidence="1">
    <location>
        <begin position="21"/>
        <end position="211"/>
    </location>
</feature>
<dbReference type="RefSeq" id="WP_087304817.1">
    <property type="nucleotide sequence ID" value="NZ_AP031415.1"/>
</dbReference>
<dbReference type="PROSITE" id="PS51257">
    <property type="entry name" value="PROKAR_LIPOPROTEIN"/>
    <property type="match status" value="1"/>
</dbReference>
<proteinExistence type="predicted"/>
<keyword evidence="1" id="KW-0732">Signal</keyword>